<dbReference type="PANTHER" id="PTHR34047:SF3">
    <property type="entry name" value="BLR2052 PROTEIN"/>
    <property type="match status" value="1"/>
</dbReference>
<keyword evidence="2" id="KW-0695">RNA-directed DNA polymerase</keyword>
<gene>
    <name evidence="2" type="ORF">ACFLIM_50250</name>
</gene>
<dbReference type="GO" id="GO:0003964">
    <property type="term" value="F:RNA-directed DNA polymerase activity"/>
    <property type="evidence" value="ECO:0007669"/>
    <property type="project" value="UniProtKB-KW"/>
</dbReference>
<evidence type="ECO:0000313" key="2">
    <source>
        <dbReference type="EMBL" id="MFG1711358.1"/>
    </source>
</evidence>
<dbReference type="Proteomes" id="UP001603978">
    <property type="component" value="Unassembled WGS sequence"/>
</dbReference>
<accession>A0ABW7AWE5</accession>
<protein>
    <submittedName>
        <fullName evidence="2">Reverse transcriptase domain-containing protein</fullName>
    </submittedName>
</protein>
<keyword evidence="3" id="KW-1185">Reference proteome</keyword>
<dbReference type="PANTHER" id="PTHR34047">
    <property type="entry name" value="NUCLEAR INTRON MATURASE 1, MITOCHONDRIAL-RELATED"/>
    <property type="match status" value="1"/>
</dbReference>
<evidence type="ECO:0000313" key="3">
    <source>
        <dbReference type="Proteomes" id="UP001603978"/>
    </source>
</evidence>
<name>A0ABW7AWE5_9ACTN</name>
<comment type="caution">
    <text evidence="2">The sequence shown here is derived from an EMBL/GenBank/DDBJ whole genome shotgun (WGS) entry which is preliminary data.</text>
</comment>
<dbReference type="EMBL" id="JBICRM010000127">
    <property type="protein sequence ID" value="MFG1711358.1"/>
    <property type="molecule type" value="Genomic_DNA"/>
</dbReference>
<feature type="domain" description="Reverse transcriptase" evidence="1">
    <location>
        <begin position="6"/>
        <end position="56"/>
    </location>
</feature>
<dbReference type="InterPro" id="IPR000477">
    <property type="entry name" value="RT_dom"/>
</dbReference>
<keyword evidence="2" id="KW-0808">Transferase</keyword>
<keyword evidence="2" id="KW-0548">Nucleotidyltransferase</keyword>
<sequence>MIEKRAEKVFHPDSYGYRPERSALDAVATCRERCWRKDWVIDLDIRAFFDSVPWELVVKAVGGQRGVRRHSF</sequence>
<evidence type="ECO:0000259" key="1">
    <source>
        <dbReference type="Pfam" id="PF00078"/>
    </source>
</evidence>
<dbReference type="InterPro" id="IPR051083">
    <property type="entry name" value="GrpII_Intron_Splice-Mob/Def"/>
</dbReference>
<dbReference type="Pfam" id="PF00078">
    <property type="entry name" value="RVT_1"/>
    <property type="match status" value="1"/>
</dbReference>
<dbReference type="SUPFAM" id="SSF56672">
    <property type="entry name" value="DNA/RNA polymerases"/>
    <property type="match status" value="1"/>
</dbReference>
<proteinExistence type="predicted"/>
<reference evidence="2 3" key="1">
    <citation type="submission" date="2024-10" db="EMBL/GenBank/DDBJ databases">
        <authorList>
            <person name="Topkara A.R."/>
            <person name="Saygin H."/>
        </authorList>
    </citation>
    <scope>NUCLEOTIDE SEQUENCE [LARGE SCALE GENOMIC DNA]</scope>
    <source>
        <strain evidence="2 3">M3C6</strain>
    </source>
</reference>
<dbReference type="RefSeq" id="WP_393178045.1">
    <property type="nucleotide sequence ID" value="NZ_JBICRM010000127.1"/>
</dbReference>
<organism evidence="2 3">
    <name type="scientific">Nonomuraea marmarensis</name>
    <dbReference type="NCBI Taxonomy" id="3351344"/>
    <lineage>
        <taxon>Bacteria</taxon>
        <taxon>Bacillati</taxon>
        <taxon>Actinomycetota</taxon>
        <taxon>Actinomycetes</taxon>
        <taxon>Streptosporangiales</taxon>
        <taxon>Streptosporangiaceae</taxon>
        <taxon>Nonomuraea</taxon>
    </lineage>
</organism>
<dbReference type="InterPro" id="IPR043502">
    <property type="entry name" value="DNA/RNA_pol_sf"/>
</dbReference>